<dbReference type="Proteomes" id="UP001430953">
    <property type="component" value="Unassembled WGS sequence"/>
</dbReference>
<evidence type="ECO:0000313" key="2">
    <source>
        <dbReference type="Proteomes" id="UP001430953"/>
    </source>
</evidence>
<evidence type="ECO:0000313" key="1">
    <source>
        <dbReference type="EMBL" id="KAL0121879.1"/>
    </source>
</evidence>
<reference evidence="1 2" key="1">
    <citation type="submission" date="2023-03" db="EMBL/GenBank/DDBJ databases">
        <title>High recombination rates correlate with genetic variation in Cardiocondyla obscurior ants.</title>
        <authorList>
            <person name="Errbii M."/>
        </authorList>
    </citation>
    <scope>NUCLEOTIDE SEQUENCE [LARGE SCALE GENOMIC DNA]</scope>
    <source>
        <strain evidence="1">Alpha-2009</strain>
        <tissue evidence="1">Whole body</tissue>
    </source>
</reference>
<comment type="caution">
    <text evidence="1">The sequence shown here is derived from an EMBL/GenBank/DDBJ whole genome shotgun (WGS) entry which is preliminary data.</text>
</comment>
<accession>A0AAW2G3Q8</accession>
<proteinExistence type="predicted"/>
<organism evidence="1 2">
    <name type="scientific">Cardiocondyla obscurior</name>
    <dbReference type="NCBI Taxonomy" id="286306"/>
    <lineage>
        <taxon>Eukaryota</taxon>
        <taxon>Metazoa</taxon>
        <taxon>Ecdysozoa</taxon>
        <taxon>Arthropoda</taxon>
        <taxon>Hexapoda</taxon>
        <taxon>Insecta</taxon>
        <taxon>Pterygota</taxon>
        <taxon>Neoptera</taxon>
        <taxon>Endopterygota</taxon>
        <taxon>Hymenoptera</taxon>
        <taxon>Apocrita</taxon>
        <taxon>Aculeata</taxon>
        <taxon>Formicoidea</taxon>
        <taxon>Formicidae</taxon>
        <taxon>Myrmicinae</taxon>
        <taxon>Cardiocondyla</taxon>
    </lineage>
</organism>
<sequence>MAPYLVPEVINHSPAIPPLGVFLHHNIADRRTVNITWSAPRRELVRALATKSPDEALQTVPVSWGMQKMTLLRQFVVLLSSKAVSRRFQVRFLTKVVTTWQYYREVVKNRHTRDLPCRSGLL</sequence>
<dbReference type="AlphaFoldDB" id="A0AAW2G3Q8"/>
<name>A0AAW2G3Q8_9HYME</name>
<keyword evidence="2" id="KW-1185">Reference proteome</keyword>
<dbReference type="EMBL" id="JADYXP020000006">
    <property type="protein sequence ID" value="KAL0121879.1"/>
    <property type="molecule type" value="Genomic_DNA"/>
</dbReference>
<protein>
    <submittedName>
        <fullName evidence="1">Uncharacterized protein</fullName>
    </submittedName>
</protein>
<gene>
    <name evidence="1" type="ORF">PUN28_006989</name>
</gene>